<sequence length="73" mass="7593">MLRVSVPFLMYGPNLPFDARISTPSAGSVPTTRGNDSSANASSSVTVSTAIVLNSDDVRGRSFDPSSGWPSCT</sequence>
<protein>
    <submittedName>
        <fullName evidence="2">Unannotated protein</fullName>
    </submittedName>
</protein>
<reference evidence="2" key="1">
    <citation type="submission" date="2020-05" db="EMBL/GenBank/DDBJ databases">
        <authorList>
            <person name="Chiriac C."/>
            <person name="Salcher M."/>
            <person name="Ghai R."/>
            <person name="Kavagutti S V."/>
        </authorList>
    </citation>
    <scope>NUCLEOTIDE SEQUENCE</scope>
</reference>
<evidence type="ECO:0000256" key="1">
    <source>
        <dbReference type="SAM" id="MobiDB-lite"/>
    </source>
</evidence>
<organism evidence="2">
    <name type="scientific">freshwater metagenome</name>
    <dbReference type="NCBI Taxonomy" id="449393"/>
    <lineage>
        <taxon>unclassified sequences</taxon>
        <taxon>metagenomes</taxon>
        <taxon>ecological metagenomes</taxon>
    </lineage>
</organism>
<evidence type="ECO:0000313" key="2">
    <source>
        <dbReference type="EMBL" id="CAB4923284.1"/>
    </source>
</evidence>
<dbReference type="AlphaFoldDB" id="A0A6J7HSN9"/>
<feature type="compositionally biased region" description="Polar residues" evidence="1">
    <location>
        <begin position="22"/>
        <end position="36"/>
    </location>
</feature>
<feature type="region of interest" description="Disordered" evidence="1">
    <location>
        <begin position="21"/>
        <end position="44"/>
    </location>
</feature>
<dbReference type="EMBL" id="CAFBMH010000100">
    <property type="protein sequence ID" value="CAB4923284.1"/>
    <property type="molecule type" value="Genomic_DNA"/>
</dbReference>
<accession>A0A6J7HSN9</accession>
<gene>
    <name evidence="2" type="ORF">UFOPK3543_02214</name>
</gene>
<proteinExistence type="predicted"/>
<name>A0A6J7HSN9_9ZZZZ</name>